<feature type="transmembrane region" description="Helical" evidence="12">
    <location>
        <begin position="49"/>
        <end position="69"/>
    </location>
</feature>
<dbReference type="Gene3D" id="2.60.420.10">
    <property type="entry name" value="Maltose phosphorylase, domain 3"/>
    <property type="match status" value="1"/>
</dbReference>
<dbReference type="InterPro" id="IPR020846">
    <property type="entry name" value="MFS_dom"/>
</dbReference>
<dbReference type="CDD" id="cd12148">
    <property type="entry name" value="fungal_TF_MHR"/>
    <property type="match status" value="1"/>
</dbReference>
<dbReference type="InterPro" id="IPR005829">
    <property type="entry name" value="Sugar_transporter_CS"/>
</dbReference>
<evidence type="ECO:0000256" key="6">
    <source>
        <dbReference type="ARBA" id="ARBA00022692"/>
    </source>
</evidence>
<evidence type="ECO:0000313" key="14">
    <source>
        <dbReference type="EMBL" id="QWU87121.1"/>
    </source>
</evidence>
<dbReference type="SMART" id="SM00906">
    <property type="entry name" value="Fungal_trans"/>
    <property type="match status" value="1"/>
</dbReference>
<evidence type="ECO:0000256" key="12">
    <source>
        <dbReference type="SAM" id="Phobius"/>
    </source>
</evidence>
<dbReference type="EC" id="3.2.1.40" evidence="4"/>
<keyword evidence="6 12" id="KW-0812">Transmembrane</keyword>
<dbReference type="Gene3D" id="2.60.120.260">
    <property type="entry name" value="Galactose-binding domain-like"/>
    <property type="match status" value="2"/>
</dbReference>
<name>A0ABX8I1L8_9ASCO</name>
<dbReference type="InterPro" id="IPR005828">
    <property type="entry name" value="MFS_sugar_transport-like"/>
</dbReference>
<feature type="region of interest" description="Disordered" evidence="11">
    <location>
        <begin position="1507"/>
        <end position="1538"/>
    </location>
</feature>
<evidence type="ECO:0000256" key="1">
    <source>
        <dbReference type="ARBA" id="ARBA00001445"/>
    </source>
</evidence>
<feature type="transmembrane region" description="Helical" evidence="12">
    <location>
        <begin position="408"/>
        <end position="430"/>
    </location>
</feature>
<feature type="transmembrane region" description="Helical" evidence="12">
    <location>
        <begin position="375"/>
        <end position="396"/>
    </location>
</feature>
<keyword evidence="7" id="KW-0378">Hydrolase</keyword>
<feature type="transmembrane region" description="Helical" evidence="12">
    <location>
        <begin position="197"/>
        <end position="217"/>
    </location>
</feature>
<dbReference type="InterPro" id="IPR036259">
    <property type="entry name" value="MFS_trans_sf"/>
</dbReference>
<evidence type="ECO:0000256" key="8">
    <source>
        <dbReference type="ARBA" id="ARBA00022989"/>
    </source>
</evidence>
<dbReference type="InterPro" id="IPR013783">
    <property type="entry name" value="Ig-like_fold"/>
</dbReference>
<feature type="compositionally biased region" description="Polar residues" evidence="11">
    <location>
        <begin position="1510"/>
        <end position="1536"/>
    </location>
</feature>
<evidence type="ECO:0000259" key="13">
    <source>
        <dbReference type="PROSITE" id="PS50850"/>
    </source>
</evidence>
<reference evidence="14 15" key="1">
    <citation type="submission" date="2021-06" db="EMBL/GenBank/DDBJ databases">
        <title>Candida outbreak in Lebanon.</title>
        <authorList>
            <person name="Finianos M."/>
        </authorList>
    </citation>
    <scope>NUCLEOTIDE SEQUENCE [LARGE SCALE GENOMIC DNA]</scope>
    <source>
        <strain evidence="14">CA3LBN</strain>
    </source>
</reference>
<dbReference type="InterPro" id="IPR003663">
    <property type="entry name" value="Sugar/inositol_transpt"/>
</dbReference>
<protein>
    <recommendedName>
        <fullName evidence="4">alpha-L-rhamnosidase</fullName>
        <ecNumber evidence="4">3.2.1.40</ecNumber>
    </recommendedName>
</protein>
<feature type="transmembrane region" description="Helical" evidence="12">
    <location>
        <begin position="168"/>
        <end position="190"/>
    </location>
</feature>
<feature type="transmembrane region" description="Helical" evidence="12">
    <location>
        <begin position="475"/>
        <end position="495"/>
    </location>
</feature>
<evidence type="ECO:0000313" key="15">
    <source>
        <dbReference type="Proteomes" id="UP000825434"/>
    </source>
</evidence>
<dbReference type="Pfam" id="PF17389">
    <property type="entry name" value="Bac_rhamnosid6H"/>
    <property type="match status" value="1"/>
</dbReference>
<dbReference type="Pfam" id="PF25788">
    <property type="entry name" value="Ig_Rha78A_N"/>
    <property type="match status" value="1"/>
</dbReference>
<feature type="domain" description="Major facilitator superfamily (MFS) profile" evidence="13">
    <location>
        <begin position="56"/>
        <end position="499"/>
    </location>
</feature>
<keyword evidence="15" id="KW-1185">Reference proteome</keyword>
<evidence type="ECO:0000256" key="9">
    <source>
        <dbReference type="ARBA" id="ARBA00023136"/>
    </source>
</evidence>
<evidence type="ECO:0000256" key="7">
    <source>
        <dbReference type="ARBA" id="ARBA00022801"/>
    </source>
</evidence>
<dbReference type="PANTHER" id="PTHR33307:SF6">
    <property type="entry name" value="ALPHA-RHAMNOSIDASE (EUROFUNG)-RELATED"/>
    <property type="match status" value="1"/>
</dbReference>
<dbReference type="Pfam" id="PF05592">
    <property type="entry name" value="Bac_rhamnosid"/>
    <property type="match status" value="1"/>
</dbReference>
<dbReference type="Pfam" id="PF17390">
    <property type="entry name" value="Bac_rhamnosid_C"/>
    <property type="match status" value="1"/>
</dbReference>
<evidence type="ECO:0000256" key="11">
    <source>
        <dbReference type="SAM" id="MobiDB-lite"/>
    </source>
</evidence>
<keyword evidence="5" id="KW-0813">Transport</keyword>
<keyword evidence="8 12" id="KW-1133">Transmembrane helix</keyword>
<proteinExistence type="inferred from homology"/>
<comment type="similarity">
    <text evidence="3">Belongs to the major facilitator superfamily. Sugar transporter (TC 2.A.1.1) family.</text>
</comment>
<dbReference type="SUPFAM" id="SSF48208">
    <property type="entry name" value="Six-hairpin glycosidases"/>
    <property type="match status" value="1"/>
</dbReference>
<dbReference type="Gene3D" id="1.20.1250.20">
    <property type="entry name" value="MFS general substrate transporter like domains"/>
    <property type="match status" value="1"/>
</dbReference>
<dbReference type="InterPro" id="IPR008902">
    <property type="entry name" value="Rhamnosid_concanavalin"/>
</dbReference>
<evidence type="ECO:0000256" key="2">
    <source>
        <dbReference type="ARBA" id="ARBA00004141"/>
    </source>
</evidence>
<dbReference type="InterPro" id="IPR035396">
    <property type="entry name" value="Bac_rhamnosid6H"/>
</dbReference>
<keyword evidence="9 12" id="KW-0472">Membrane</keyword>
<comment type="subcellular location">
    <subcellularLocation>
        <location evidence="2">Membrane</location>
        <topology evidence="2">Multi-pass membrane protein</topology>
    </subcellularLocation>
</comment>
<feature type="transmembrane region" description="Helical" evidence="12">
    <location>
        <begin position="103"/>
        <end position="123"/>
    </location>
</feature>
<dbReference type="PROSITE" id="PS50850">
    <property type="entry name" value="MFS"/>
    <property type="match status" value="1"/>
</dbReference>
<dbReference type="Gene3D" id="1.50.10.10">
    <property type="match status" value="1"/>
</dbReference>
<feature type="transmembrane region" description="Helical" evidence="12">
    <location>
        <begin position="310"/>
        <end position="327"/>
    </location>
</feature>
<dbReference type="PROSITE" id="PS00216">
    <property type="entry name" value="SUGAR_TRANSPORT_1"/>
    <property type="match status" value="1"/>
</dbReference>
<feature type="region of interest" description="Disordered" evidence="11">
    <location>
        <begin position="1679"/>
        <end position="1704"/>
    </location>
</feature>
<evidence type="ECO:0000256" key="10">
    <source>
        <dbReference type="ARBA" id="ARBA00023242"/>
    </source>
</evidence>
<dbReference type="NCBIfam" id="TIGR00879">
    <property type="entry name" value="SP"/>
    <property type="match status" value="1"/>
</dbReference>
<dbReference type="InterPro" id="IPR008928">
    <property type="entry name" value="6-hairpin_glycosidase_sf"/>
</dbReference>
<evidence type="ECO:0000256" key="5">
    <source>
        <dbReference type="ARBA" id="ARBA00022448"/>
    </source>
</evidence>
<organism evidence="14 15">
    <name type="scientific">Candidozyma haemuli</name>
    <dbReference type="NCBI Taxonomy" id="45357"/>
    <lineage>
        <taxon>Eukaryota</taxon>
        <taxon>Fungi</taxon>
        <taxon>Dikarya</taxon>
        <taxon>Ascomycota</taxon>
        <taxon>Saccharomycotina</taxon>
        <taxon>Pichiomycetes</taxon>
        <taxon>Metschnikowiaceae</taxon>
        <taxon>Candidozyma</taxon>
    </lineage>
</organism>
<sequence>MASDDNTKTIAEDEFSELRDDDNLNDNKQVALAQQDLDHRLTKWQAVKAYPQACIYILILVWSLITVGYENQASGIIVSIPAFRKDFGYAYVSDGETQYVLDASWQSAITGGATAALVFGSFMSTTIVDYVGRKWIMTVGVIGTIAFVGVEFAATTIQVFFVGKFLNAFLLGVIQTIGASYVAELTPLALRGICTTTLNLAFCVGPFICMLVALFTSPRDDRWAYRAVFCSQWFFSVTSSILLFFLPESPYHHVLKGNDEKALRCLRKFHPDGSAESQLAVIRATVDEAKELSQSGSWFEVFNKKNIKRTIIAIAPFLMQPLSGLPYVMSYQTYYFQNAGITTRESFQISCGAQALSVTGTLLSLFMVDRFGRRFILLYGMVALAVLNLLIASLGLNRNSQQLLLASSAFLTMYNFFYNSGIGPIAYVFATEIPTSRLRAKTVAVGVASSNSVNTMWSFVLPYMFNADQANMGSAINFIFAGCCFISVILFFFFMPEASGRSYEEIDEMFMAKVPYRKWPSYTTSVSAEGKQVILEQTKGETEHVEEAKKEFVTEEKRDITMKVEHISFNFTKPGPLEGTINNATPSISWKFSGSEEKWQQASYQIKIRSGNETQWKEFPAVSSNNNLFVTWPGEPLKSRASFDLSVRVQGQDGDFSEWSEPVHGQVGVLSHQEQWPAKFIAMENQPREDGKTAPETLFRKCFSISKKVKSAKVFSTGLGIYNLELNGKKVADDFLNPGWTTYEKRLLHQFYDVTDLVKSGSNVIGARVGAGWYSGQFGFDGGAVNIYGEKRAISLFVEVTYEDNSTETVCSDDSWNASYGPIVAASLYDGETYDAAKEIPGWSSDASIAGWAGVDVVDFDTAKIEPQSYPHVTVQRRITARVLPPTPKGKTVLDFGENIVGVPRFTNIKAKRGYKVTLRFAEVMEHGELGTRPLRTAKCTDEYTFKGDENGESYQPHFTFHGFRYCEVEDPENVLDLEKLEAVVISTNAKQIGSFECDNALLNQLHSNVIRSTRGNFITLPTDCPQRDERMGWTGDIAVFGKTAAFLLDCSSMLDSFLKDLWSEQQIRTSGPWPHAPAVVVPDVVKHLGHFWENQISAIWQDCAVILPFSLYKATNSTALLRQQYESMETWIECLPRLKDQMLWDRTNVFLQLGDWLDPAAPPERPADGNTDNYLVANAFFYHVLASMVTISEKVCPENVSKYQKMASQCKKDWLSEYSRENGQLSSDSETAYSLAICFGLYDTEKQVKFAGNRLSELVKKANYTIGTGFAGTPFILPALFSTGHYEEAFAMLLAKECPSWLYPVSMGATTIWERWNSMMPDGTINPGEMTSFNHYALGAVASTMHEIIGGLEIVEPGYKKFKVCPHPGRNLKKCHVEHESPFGLVSSKWVVSGDEFTLEVTVPPNTTAVIELPDGSSEEHGSGKYTLACKTLQKPGLPSGYGASMLEKLGNIEDSITSRSDSVSSELQAIFATVRSLESKVSQMLENQPTLDHPADRQIEPETWMNGHENNASGLSQNGETENPKQNGNGTTEAPSKVVPSVSVFTELVDIFHVNIYPGFRVIHPSLRPRLIEEYAISLSNDPSGAEISPHLLGIVLVGIPFMKHRLSQHQFDTFQTHCRSTILEKCISITSIEHLQAMALLTFDSFGRSNDPLTWSYIALISAAVIHLGLTKEHKDDEKRVGSPEASIDGPTPKKPRIITPQSISSLRKTVTSFEEECERNLFWEIFLLDRLSSVSNSFPCKIDEDEIERQLPLRDDMWTRSMRWETGRKLNDSPTPQLNENHDSAAYLVEIVAKLGKIHTFLRKPFDIGDVKQVLAWQMKFSELSAEISLWKSQLPETYQTFLETRQFAFEKELTVKDSLLFSIYHMTIIRLHSSVGYQNFDSDYILFSSMARSKCLESAHNIAAYSMKIPISSAYTKNDPWAICGPYYGFAIWVAARLLLVNAIRSEEDFCTDLDQLLQALSHIGSQWRSSAKYKEIIDLLKKEESEYRANGQSVFTIDPSLKVDGKDGESLLSLHPESSRLLSDMRFNAYSLDVILSKKIEQNKKDGISISPHNQTDFSNFFQWFQIPINELHGVPANPFTDLYSS</sequence>
<dbReference type="InterPro" id="IPR016007">
    <property type="entry name" value="Alpha_rhamnosid"/>
</dbReference>
<feature type="transmembrane region" description="Helical" evidence="12">
    <location>
        <begin position="347"/>
        <end position="368"/>
    </location>
</feature>
<dbReference type="Gene3D" id="2.60.40.10">
    <property type="entry name" value="Immunoglobulins"/>
    <property type="match status" value="1"/>
</dbReference>
<dbReference type="Pfam" id="PF04082">
    <property type="entry name" value="Fungal_trans"/>
    <property type="match status" value="1"/>
</dbReference>
<dbReference type="PANTHER" id="PTHR33307">
    <property type="entry name" value="ALPHA-RHAMNOSIDASE (EUROFUNG)"/>
    <property type="match status" value="1"/>
</dbReference>
<dbReference type="Pfam" id="PF08531">
    <property type="entry name" value="Bac_rhamnosid_N"/>
    <property type="match status" value="1"/>
</dbReference>
<comment type="catalytic activity">
    <reaction evidence="1">
        <text>Hydrolysis of terminal non-reducing alpha-L-rhamnose residues in alpha-L-rhamnosides.</text>
        <dbReference type="EC" id="3.2.1.40"/>
    </reaction>
</comment>
<feature type="transmembrane region" description="Helical" evidence="12">
    <location>
        <begin position="223"/>
        <end position="246"/>
    </location>
</feature>
<dbReference type="InterPro" id="IPR007219">
    <property type="entry name" value="XnlR_reg_dom"/>
</dbReference>
<accession>A0ABX8I1L8</accession>
<gene>
    <name evidence="14" type="ORF">CA3LBN_001339</name>
</gene>
<dbReference type="Proteomes" id="UP000825434">
    <property type="component" value="Chromosome 1"/>
</dbReference>
<feature type="transmembrane region" description="Helical" evidence="12">
    <location>
        <begin position="135"/>
        <end position="162"/>
    </location>
</feature>
<dbReference type="InterPro" id="IPR012341">
    <property type="entry name" value="6hp_glycosidase-like_sf"/>
</dbReference>
<keyword evidence="10" id="KW-0539">Nucleus</keyword>
<dbReference type="InterPro" id="IPR013737">
    <property type="entry name" value="Bac_rhamnosid_N"/>
</dbReference>
<dbReference type="Pfam" id="PF00083">
    <property type="entry name" value="Sugar_tr"/>
    <property type="match status" value="1"/>
</dbReference>
<dbReference type="SUPFAM" id="SSF103473">
    <property type="entry name" value="MFS general substrate transporter"/>
    <property type="match status" value="1"/>
</dbReference>
<dbReference type="InterPro" id="IPR035398">
    <property type="entry name" value="Bac_rhamnosid_C"/>
</dbReference>
<evidence type="ECO:0000256" key="4">
    <source>
        <dbReference type="ARBA" id="ARBA00012652"/>
    </source>
</evidence>
<dbReference type="EMBL" id="CP076661">
    <property type="protein sequence ID" value="QWU87121.1"/>
    <property type="molecule type" value="Genomic_DNA"/>
</dbReference>
<evidence type="ECO:0000256" key="3">
    <source>
        <dbReference type="ARBA" id="ARBA00010992"/>
    </source>
</evidence>